<accession>A0A4R6ED50</accession>
<protein>
    <submittedName>
        <fullName evidence="2">NitT/TauT family transport system substrate-binding protein/sulfonate transport system substrate-binding protein</fullName>
    </submittedName>
</protein>
<dbReference type="Gene3D" id="3.40.190.10">
    <property type="entry name" value="Periplasmic binding protein-like II"/>
    <property type="match status" value="2"/>
</dbReference>
<dbReference type="EMBL" id="SNVV01000002">
    <property type="protein sequence ID" value="TDN56101.1"/>
    <property type="molecule type" value="Genomic_DNA"/>
</dbReference>
<dbReference type="OrthoDB" id="286202at2"/>
<keyword evidence="1" id="KW-0732">Signal</keyword>
<name>A0A4R6ED50_9RHOO</name>
<sequence length="328" mass="35639">MMTFSGSFKRLLCAGLLAASLPATADVPTIRVGWTIPAEEAKYWMMRRPDAFPDLGKKYKIEWVQFQGTAPMVQAMLSGALDCSSQAPLSLGQGAAASDLKAYILAQHVGEKPGSFSVYWAVPEDSPIKSIADLKGKTVGVNVYGSGVHGGMAMLLKKNGIDPEKDIKLVETGFPGSEAALRGGRVDVGVFVQPFASRAEAKGGVRKLFALSDLMPNTVHVMEVCKKDWVDANVETAKLYTRDMTAAMKMALDNRDETIKVVSEVTRAPAAALEPYLLKANDFAHDPTMKPDFAAVQTMFDMYTELGMIKKPLKVDQFRRDDVVAPVK</sequence>
<dbReference type="AlphaFoldDB" id="A0A4R6ED50"/>
<evidence type="ECO:0000313" key="2">
    <source>
        <dbReference type="EMBL" id="TDN56101.1"/>
    </source>
</evidence>
<dbReference type="PANTHER" id="PTHR30024:SF48">
    <property type="entry name" value="ABC TRANSPORTER SUBSTRATE-BINDING PROTEIN"/>
    <property type="match status" value="1"/>
</dbReference>
<organism evidence="2 3">
    <name type="scientific">Azoarcus indigens</name>
    <dbReference type="NCBI Taxonomy" id="29545"/>
    <lineage>
        <taxon>Bacteria</taxon>
        <taxon>Pseudomonadati</taxon>
        <taxon>Pseudomonadota</taxon>
        <taxon>Betaproteobacteria</taxon>
        <taxon>Rhodocyclales</taxon>
        <taxon>Zoogloeaceae</taxon>
        <taxon>Azoarcus</taxon>
    </lineage>
</organism>
<feature type="chain" id="PRO_5020181978" evidence="1">
    <location>
        <begin position="26"/>
        <end position="328"/>
    </location>
</feature>
<comment type="caution">
    <text evidence="2">The sequence shown here is derived from an EMBL/GenBank/DDBJ whole genome shotgun (WGS) entry which is preliminary data.</text>
</comment>
<dbReference type="Pfam" id="PF12974">
    <property type="entry name" value="Phosphonate-bd"/>
    <property type="match status" value="1"/>
</dbReference>
<dbReference type="RefSeq" id="WP_133588276.1">
    <property type="nucleotide sequence ID" value="NZ_SNVV01000002.1"/>
</dbReference>
<gene>
    <name evidence="2" type="ORF">C7389_10236</name>
</gene>
<dbReference type="PANTHER" id="PTHR30024">
    <property type="entry name" value="ALIPHATIC SULFONATES-BINDING PROTEIN-RELATED"/>
    <property type="match status" value="1"/>
</dbReference>
<proteinExistence type="predicted"/>
<evidence type="ECO:0000313" key="3">
    <source>
        <dbReference type="Proteomes" id="UP000295129"/>
    </source>
</evidence>
<reference evidence="2 3" key="1">
    <citation type="submission" date="2019-03" db="EMBL/GenBank/DDBJ databases">
        <title>Genomic Encyclopedia of Type Strains, Phase IV (KMG-IV): sequencing the most valuable type-strain genomes for metagenomic binning, comparative biology and taxonomic classification.</title>
        <authorList>
            <person name="Goeker M."/>
        </authorList>
    </citation>
    <scope>NUCLEOTIDE SEQUENCE [LARGE SCALE GENOMIC DNA]</scope>
    <source>
        <strain evidence="2 3">DSM 12121</strain>
    </source>
</reference>
<dbReference type="SUPFAM" id="SSF53850">
    <property type="entry name" value="Periplasmic binding protein-like II"/>
    <property type="match status" value="1"/>
</dbReference>
<evidence type="ECO:0000256" key="1">
    <source>
        <dbReference type="SAM" id="SignalP"/>
    </source>
</evidence>
<dbReference type="Proteomes" id="UP000295129">
    <property type="component" value="Unassembled WGS sequence"/>
</dbReference>
<feature type="signal peptide" evidence="1">
    <location>
        <begin position="1"/>
        <end position="25"/>
    </location>
</feature>
<keyword evidence="3" id="KW-1185">Reference proteome</keyword>